<organism evidence="1 2">
    <name type="scientific">Paractinoplanes pyxinae</name>
    <dbReference type="NCBI Taxonomy" id="2997416"/>
    <lineage>
        <taxon>Bacteria</taxon>
        <taxon>Bacillati</taxon>
        <taxon>Actinomycetota</taxon>
        <taxon>Actinomycetes</taxon>
        <taxon>Micromonosporales</taxon>
        <taxon>Micromonosporaceae</taxon>
        <taxon>Paractinoplanes</taxon>
    </lineage>
</organism>
<name>A0ABT4BCW6_9ACTN</name>
<dbReference type="EMBL" id="JAPNTZ010000019">
    <property type="protein sequence ID" value="MCY1144332.1"/>
    <property type="molecule type" value="Genomic_DNA"/>
</dbReference>
<dbReference type="Proteomes" id="UP001151002">
    <property type="component" value="Unassembled WGS sequence"/>
</dbReference>
<accession>A0ABT4BCW6</accession>
<keyword evidence="2" id="KW-1185">Reference proteome</keyword>
<proteinExistence type="predicted"/>
<dbReference type="RefSeq" id="WP_267568907.1">
    <property type="nucleotide sequence ID" value="NZ_JAPNTZ010000019.1"/>
</dbReference>
<reference evidence="1" key="1">
    <citation type="submission" date="2022-11" db="EMBL/GenBank/DDBJ databases">
        <authorList>
            <person name="Somphong A."/>
            <person name="Phongsopitanun W."/>
        </authorList>
    </citation>
    <scope>NUCLEOTIDE SEQUENCE</scope>
    <source>
        <strain evidence="1">Pm04-4</strain>
    </source>
</reference>
<gene>
    <name evidence="1" type="ORF">OWR29_40595</name>
</gene>
<evidence type="ECO:0000313" key="1">
    <source>
        <dbReference type="EMBL" id="MCY1144332.1"/>
    </source>
</evidence>
<evidence type="ECO:0000313" key="2">
    <source>
        <dbReference type="Proteomes" id="UP001151002"/>
    </source>
</evidence>
<protein>
    <submittedName>
        <fullName evidence="1">Uncharacterized protein</fullName>
    </submittedName>
</protein>
<comment type="caution">
    <text evidence="1">The sequence shown here is derived from an EMBL/GenBank/DDBJ whole genome shotgun (WGS) entry which is preliminary data.</text>
</comment>
<sequence>MFERFRRGGAQQPDGNYVQLRRMILGTDPAEAGIAPAPDLPRVWGQR</sequence>